<dbReference type="PATRIC" id="fig|1173020.3.peg.6583"/>
<reference evidence="7 8" key="1">
    <citation type="submission" date="2012-05" db="EMBL/GenBank/DDBJ databases">
        <title>Finished chromosome of genome of Chamaesiphon sp. PCC 6605.</title>
        <authorList>
            <consortium name="US DOE Joint Genome Institute"/>
            <person name="Gugger M."/>
            <person name="Coursin T."/>
            <person name="Rippka R."/>
            <person name="Tandeau De Marsac N."/>
            <person name="Huntemann M."/>
            <person name="Wei C.-L."/>
            <person name="Han J."/>
            <person name="Detter J.C."/>
            <person name="Han C."/>
            <person name="Tapia R."/>
            <person name="Chen A."/>
            <person name="Kyrpides N."/>
            <person name="Mavromatis K."/>
            <person name="Markowitz V."/>
            <person name="Szeto E."/>
            <person name="Ivanova N."/>
            <person name="Pagani I."/>
            <person name="Pati A."/>
            <person name="Goodwin L."/>
            <person name="Nordberg H.P."/>
            <person name="Cantor M.N."/>
            <person name="Hua S.X."/>
            <person name="Woyke T."/>
            <person name="Kerfeld C.A."/>
        </authorList>
    </citation>
    <scope>NUCLEOTIDE SEQUENCE [LARGE SCALE GENOMIC DNA]</scope>
    <source>
        <strain evidence="8">ATCC 27169 / PCC 6605</strain>
    </source>
</reference>
<dbReference type="STRING" id="1173020.Cha6605_5726"/>
<evidence type="ECO:0000256" key="4">
    <source>
        <dbReference type="ARBA" id="ARBA00022777"/>
    </source>
</evidence>
<dbReference type="RefSeq" id="WP_015162659.1">
    <property type="nucleotide sequence ID" value="NC_019697.1"/>
</dbReference>
<dbReference type="InterPro" id="IPR002173">
    <property type="entry name" value="Carboh/pur_kinase_PfkB_CS"/>
</dbReference>
<sequence length="318" mass="33647">MSTIICLGEVLFDLLAEQSGVSSELVTSWTPLPGGAPANVACALVKMGDRSRFIGCVGNDDAGIQLAAKLAAEGVDISALQRHPTAPTRQVQVLRTADGDRIFGGFGEIPTDRFADAQLSQIPSLLFTDADFLLLGTLALAYPHSAASTWQAVEFAQEHGVKIMVDINWRPTFWTSPDIAIPKIQQLLATADYVKFAREEAELIYSTTSPTALCAYLPKAVGIFVTDGGNICEYWLGGESGQQPAFGVTAIDTTGAGDAFVAGLLHQLGSGQTSGTEIVRYAAAAGALTTHKLGAIDAQPTNAEIMAFLERESRVDLE</sequence>
<dbReference type="PANTHER" id="PTHR43085">
    <property type="entry name" value="HEXOKINASE FAMILY MEMBER"/>
    <property type="match status" value="1"/>
</dbReference>
<evidence type="ECO:0000256" key="5">
    <source>
        <dbReference type="ARBA" id="ARBA00022840"/>
    </source>
</evidence>
<evidence type="ECO:0000256" key="3">
    <source>
        <dbReference type="ARBA" id="ARBA00022741"/>
    </source>
</evidence>
<dbReference type="InterPro" id="IPR029056">
    <property type="entry name" value="Ribokinase-like"/>
</dbReference>
<evidence type="ECO:0000313" key="8">
    <source>
        <dbReference type="Proteomes" id="UP000010366"/>
    </source>
</evidence>
<protein>
    <submittedName>
        <fullName evidence="7">Sugar kinase, ribokinase</fullName>
    </submittedName>
</protein>
<keyword evidence="3" id="KW-0547">Nucleotide-binding</keyword>
<dbReference type="CDD" id="cd01167">
    <property type="entry name" value="bac_FRK"/>
    <property type="match status" value="1"/>
</dbReference>
<evidence type="ECO:0000313" key="7">
    <source>
        <dbReference type="EMBL" id="AFY96583.1"/>
    </source>
</evidence>
<dbReference type="EMBL" id="CP003600">
    <property type="protein sequence ID" value="AFY96583.1"/>
    <property type="molecule type" value="Genomic_DNA"/>
</dbReference>
<dbReference type="PROSITE" id="PS00584">
    <property type="entry name" value="PFKB_KINASES_2"/>
    <property type="match status" value="1"/>
</dbReference>
<dbReference type="OrthoDB" id="9813569at2"/>
<dbReference type="Pfam" id="PF00294">
    <property type="entry name" value="PfkB"/>
    <property type="match status" value="1"/>
</dbReference>
<dbReference type="Gene3D" id="3.40.1190.20">
    <property type="match status" value="1"/>
</dbReference>
<evidence type="ECO:0000256" key="1">
    <source>
        <dbReference type="ARBA" id="ARBA00010688"/>
    </source>
</evidence>
<evidence type="ECO:0000259" key="6">
    <source>
        <dbReference type="Pfam" id="PF00294"/>
    </source>
</evidence>
<dbReference type="HOGENOM" id="CLU_027634_6_1_3"/>
<evidence type="ECO:0000256" key="2">
    <source>
        <dbReference type="ARBA" id="ARBA00022679"/>
    </source>
</evidence>
<keyword evidence="8" id="KW-1185">Reference proteome</keyword>
<dbReference type="PANTHER" id="PTHR43085:SF1">
    <property type="entry name" value="PSEUDOURIDINE KINASE-RELATED"/>
    <property type="match status" value="1"/>
</dbReference>
<organism evidence="7 8">
    <name type="scientific">Chamaesiphon minutus (strain ATCC 27169 / PCC 6605)</name>
    <dbReference type="NCBI Taxonomy" id="1173020"/>
    <lineage>
        <taxon>Bacteria</taxon>
        <taxon>Bacillati</taxon>
        <taxon>Cyanobacteriota</taxon>
        <taxon>Cyanophyceae</taxon>
        <taxon>Gomontiellales</taxon>
        <taxon>Chamaesiphonaceae</taxon>
        <taxon>Chamaesiphon</taxon>
    </lineage>
</organism>
<dbReference type="AlphaFoldDB" id="K9UPG6"/>
<keyword evidence="2" id="KW-0808">Transferase</keyword>
<dbReference type="PROSITE" id="PS00583">
    <property type="entry name" value="PFKB_KINASES_1"/>
    <property type="match status" value="1"/>
</dbReference>
<keyword evidence="5" id="KW-0067">ATP-binding</keyword>
<dbReference type="InterPro" id="IPR050306">
    <property type="entry name" value="PfkB_Carbo_kinase"/>
</dbReference>
<dbReference type="eggNOG" id="COG0524">
    <property type="taxonomic scope" value="Bacteria"/>
</dbReference>
<dbReference type="KEGG" id="cmp:Cha6605_5726"/>
<dbReference type="InterPro" id="IPR011611">
    <property type="entry name" value="PfkB_dom"/>
</dbReference>
<accession>K9UPG6</accession>
<dbReference type="GO" id="GO:0016301">
    <property type="term" value="F:kinase activity"/>
    <property type="evidence" value="ECO:0007669"/>
    <property type="project" value="UniProtKB-KW"/>
</dbReference>
<gene>
    <name evidence="7" type="ORF">Cha6605_5726</name>
</gene>
<proteinExistence type="inferred from homology"/>
<comment type="similarity">
    <text evidence="1">Belongs to the carbohydrate kinase PfkB family.</text>
</comment>
<feature type="domain" description="Carbohydrate kinase PfkB" evidence="6">
    <location>
        <begin position="2"/>
        <end position="301"/>
    </location>
</feature>
<keyword evidence="4 7" id="KW-0418">Kinase</keyword>
<dbReference type="Proteomes" id="UP000010366">
    <property type="component" value="Chromosome"/>
</dbReference>
<dbReference type="GO" id="GO:0005524">
    <property type="term" value="F:ATP binding"/>
    <property type="evidence" value="ECO:0007669"/>
    <property type="project" value="UniProtKB-KW"/>
</dbReference>
<name>K9UPG6_CHAP6</name>
<dbReference type="SUPFAM" id="SSF53613">
    <property type="entry name" value="Ribokinase-like"/>
    <property type="match status" value="1"/>
</dbReference>